<reference evidence="1" key="1">
    <citation type="submission" date="2023-10" db="EMBL/GenBank/DDBJ databases">
        <title>Genome assembly of Pristionchus species.</title>
        <authorList>
            <person name="Yoshida K."/>
            <person name="Sommer R.J."/>
        </authorList>
    </citation>
    <scope>NUCLEOTIDE SEQUENCE</scope>
    <source>
        <strain evidence="1">RS0144</strain>
    </source>
</reference>
<accession>A0AAV5TGC8</accession>
<feature type="non-terminal residue" evidence="1">
    <location>
        <position position="1"/>
    </location>
</feature>
<sequence>SLLSLQMVNVCGKLLAPKIDWLQGIKKFIIDMGIVGSSDIDQHVLSLDLASSRPKNDMYIVEVSDQLKKSLLTPNVEKRKKINDYMVSIGKNTSPELMVYVL</sequence>
<dbReference type="AlphaFoldDB" id="A0AAV5TGC8"/>
<keyword evidence="2" id="KW-1185">Reference proteome</keyword>
<comment type="caution">
    <text evidence="1">The sequence shown here is derived from an EMBL/GenBank/DDBJ whole genome shotgun (WGS) entry which is preliminary data.</text>
</comment>
<evidence type="ECO:0000313" key="2">
    <source>
        <dbReference type="Proteomes" id="UP001432027"/>
    </source>
</evidence>
<name>A0AAV5TGC8_9BILA</name>
<evidence type="ECO:0000313" key="1">
    <source>
        <dbReference type="EMBL" id="GMS92790.1"/>
    </source>
</evidence>
<proteinExistence type="predicted"/>
<dbReference type="EMBL" id="BTSX01000004">
    <property type="protein sequence ID" value="GMS92790.1"/>
    <property type="molecule type" value="Genomic_DNA"/>
</dbReference>
<dbReference type="Proteomes" id="UP001432027">
    <property type="component" value="Unassembled WGS sequence"/>
</dbReference>
<gene>
    <name evidence="1" type="ORF">PENTCL1PPCAC_14965</name>
</gene>
<protein>
    <submittedName>
        <fullName evidence="1">Uncharacterized protein</fullName>
    </submittedName>
</protein>
<organism evidence="1 2">
    <name type="scientific">Pristionchus entomophagus</name>
    <dbReference type="NCBI Taxonomy" id="358040"/>
    <lineage>
        <taxon>Eukaryota</taxon>
        <taxon>Metazoa</taxon>
        <taxon>Ecdysozoa</taxon>
        <taxon>Nematoda</taxon>
        <taxon>Chromadorea</taxon>
        <taxon>Rhabditida</taxon>
        <taxon>Rhabditina</taxon>
        <taxon>Diplogasteromorpha</taxon>
        <taxon>Diplogasteroidea</taxon>
        <taxon>Neodiplogasteridae</taxon>
        <taxon>Pristionchus</taxon>
    </lineage>
</organism>